<dbReference type="PANTHER" id="PTHR45947">
    <property type="entry name" value="SULFOQUINOVOSYL TRANSFERASE SQD2"/>
    <property type="match status" value="1"/>
</dbReference>
<dbReference type="EC" id="2.4.1.250" evidence="3"/>
<dbReference type="SUPFAM" id="SSF53756">
    <property type="entry name" value="UDP-Glycosyltransferase/glycogen phosphorylase"/>
    <property type="match status" value="1"/>
</dbReference>
<evidence type="ECO:0000313" key="3">
    <source>
        <dbReference type="EMBL" id="GCA68534.1"/>
    </source>
</evidence>
<dbReference type="RefSeq" id="WP_008200970.1">
    <property type="nucleotide sequence ID" value="NZ_BHVO01000001.1"/>
</dbReference>
<dbReference type="InterPro" id="IPR050194">
    <property type="entry name" value="Glycosyltransferase_grp1"/>
</dbReference>
<comment type="caution">
    <text evidence="3">The sequence shown here is derived from an EMBL/GenBank/DDBJ whole genome shotgun (WGS) entry which is preliminary data.</text>
</comment>
<gene>
    <name evidence="3" type="primary">mshA_1</name>
    <name evidence="3" type="ORF">MiYa_00048</name>
</gene>
<evidence type="ECO:0000259" key="1">
    <source>
        <dbReference type="Pfam" id="PF00534"/>
    </source>
</evidence>
<dbReference type="EMBL" id="BHVO01000001">
    <property type="protein sequence ID" value="GCA68534.1"/>
    <property type="molecule type" value="Genomic_DNA"/>
</dbReference>
<sequence>MKILHIIPSITLLGGGSNVAAINIVKALRIASIDAEIVTTNDNFGTVLDVPVNRWIEYDQGLPVLFFSKIYTGIKFISEYTLALDYHNWLWNNIENYDLVHIHSFFSYLCTLGAIIARLKKVKYIISPHGQLDSWVINQKKIKKMVYYTLLEQQNLENASAIYCTTNQEAQDVKNFGIKSPTFILPLGVTPLVDLPDAKINIRTIYHIASNIPIVLFMSRFHPKKHMELLLYAAHNLAKRHNFHLILAGSGNPEYEQYIFNLVLSLNLNEVTTFSGFVHGENKTLLLQGADIFVLPSYGENFAITVAEAMAYGLPVIVTPEVQISPEIEANKTGIVVSGKLEAWVQAIEKLLISEELRTEMGENGRLLARTKYDWDVIAKELSIIYQDIIDNKPLASL</sequence>
<evidence type="ECO:0000313" key="4">
    <source>
        <dbReference type="Proteomes" id="UP000323569"/>
    </source>
</evidence>
<keyword evidence="3" id="KW-0328">Glycosyltransferase</keyword>
<dbReference type="Gene3D" id="3.40.50.2000">
    <property type="entry name" value="Glycogen Phosphorylase B"/>
    <property type="match status" value="2"/>
</dbReference>
<dbReference type="PANTHER" id="PTHR45947:SF3">
    <property type="entry name" value="SULFOQUINOVOSYL TRANSFERASE SQD2"/>
    <property type="match status" value="1"/>
</dbReference>
<accession>A0A5A5QZD7</accession>
<dbReference type="AlphaFoldDB" id="A0A5A5QZD7"/>
<evidence type="ECO:0000259" key="2">
    <source>
        <dbReference type="Pfam" id="PF13439"/>
    </source>
</evidence>
<name>A0A5A5QZD7_MICAE</name>
<protein>
    <submittedName>
        <fullName evidence="3">D-inositol 3-phosphate glycosyltransferase</fullName>
        <ecNumber evidence="3">2.4.1.250</ecNumber>
    </submittedName>
</protein>
<keyword evidence="3" id="KW-0808">Transferase</keyword>
<feature type="domain" description="Glycosyltransferase subfamily 4-like N-terminal" evidence="2">
    <location>
        <begin position="15"/>
        <end position="189"/>
    </location>
</feature>
<organism evidence="3 4">
    <name type="scientific">Microcystis aeruginosa NIES-2519</name>
    <dbReference type="NCBI Taxonomy" id="2303981"/>
    <lineage>
        <taxon>Bacteria</taxon>
        <taxon>Bacillati</taxon>
        <taxon>Cyanobacteriota</taxon>
        <taxon>Cyanophyceae</taxon>
        <taxon>Oscillatoriophycideae</taxon>
        <taxon>Chroococcales</taxon>
        <taxon>Microcystaceae</taxon>
        <taxon>Microcystis</taxon>
    </lineage>
</organism>
<dbReference type="InterPro" id="IPR001296">
    <property type="entry name" value="Glyco_trans_1"/>
</dbReference>
<feature type="domain" description="Glycosyl transferase family 1" evidence="1">
    <location>
        <begin position="202"/>
        <end position="366"/>
    </location>
</feature>
<dbReference type="Pfam" id="PF00534">
    <property type="entry name" value="Glycos_transf_1"/>
    <property type="match status" value="1"/>
</dbReference>
<dbReference type="Pfam" id="PF13439">
    <property type="entry name" value="Glyco_transf_4"/>
    <property type="match status" value="1"/>
</dbReference>
<dbReference type="InterPro" id="IPR028098">
    <property type="entry name" value="Glyco_trans_4-like_N"/>
</dbReference>
<dbReference type="Proteomes" id="UP000323569">
    <property type="component" value="Unassembled WGS sequence"/>
</dbReference>
<dbReference type="GO" id="GO:0102710">
    <property type="term" value="F:D-inositol-3-phosphate glycosyltransferase activity"/>
    <property type="evidence" value="ECO:0007669"/>
    <property type="project" value="UniProtKB-EC"/>
</dbReference>
<proteinExistence type="predicted"/>
<reference evidence="3 4" key="1">
    <citation type="submission" date="2018-09" db="EMBL/GenBank/DDBJ databases">
        <title>Evolutionary history of phycoerythrin pigmentation in the water bloom-forming cyanobacterium Microcystis aeruginosa.</title>
        <authorList>
            <person name="Tanabe Y."/>
            <person name="Tanabe Y."/>
            <person name="Yamaguchi H."/>
        </authorList>
    </citation>
    <scope>NUCLEOTIDE SEQUENCE [LARGE SCALE GENOMIC DNA]</scope>
    <source>
        <strain evidence="3 4">NIES-2519</strain>
    </source>
</reference>